<keyword evidence="1" id="KW-0472">Membrane</keyword>
<feature type="domain" description="VWFA" evidence="2">
    <location>
        <begin position="76"/>
        <end position="269"/>
    </location>
</feature>
<dbReference type="EMBL" id="JANCLV010000009">
    <property type="protein sequence ID" value="MCP9000811.1"/>
    <property type="molecule type" value="Genomic_DNA"/>
</dbReference>
<protein>
    <submittedName>
        <fullName evidence="3">VWA domain-containing protein</fullName>
    </submittedName>
</protein>
<gene>
    <name evidence="3" type="ORF">NFC73_13915</name>
</gene>
<dbReference type="SUPFAM" id="SSF53300">
    <property type="entry name" value="vWA-like"/>
    <property type="match status" value="1"/>
</dbReference>
<keyword evidence="4" id="KW-1185">Reference proteome</keyword>
<evidence type="ECO:0000313" key="4">
    <source>
        <dbReference type="Proteomes" id="UP001524318"/>
    </source>
</evidence>
<dbReference type="InterPro" id="IPR036465">
    <property type="entry name" value="vWFA_dom_sf"/>
</dbReference>
<dbReference type="SMART" id="SM00327">
    <property type="entry name" value="VWA"/>
    <property type="match status" value="1"/>
</dbReference>
<keyword evidence="1" id="KW-0812">Transmembrane</keyword>
<name>A0ABT1LSP4_9MICC</name>
<dbReference type="Gene3D" id="3.40.50.410">
    <property type="entry name" value="von Willebrand factor, type A domain"/>
    <property type="match status" value="1"/>
</dbReference>
<proteinExistence type="predicted"/>
<feature type="transmembrane region" description="Helical" evidence="1">
    <location>
        <begin position="6"/>
        <end position="24"/>
    </location>
</feature>
<keyword evidence="1" id="KW-1133">Transmembrane helix</keyword>
<dbReference type="InterPro" id="IPR002035">
    <property type="entry name" value="VWF_A"/>
</dbReference>
<sequence length="343" mass="36184">MTLQPILPWWVMVPLIAATVLFLVWRLVKAARERPAGSSQLRDWLFRSALVLLLLAAALRPGVPGGSSQAAAADVNVFFVVDTSSSIAAEDYGDGAPRLDGVRQDIMAIADELAGARFSLLTFDSNAIVRMPLTTDTTALDTSVSVLQPQVTAFSKGSSVTAAGTLLAERLRAARDSHPERPRLVYYLGDGEQTSAKAPAAIRLDGGLVDGGAVLGYGTADGGRMKENTGQDSGQDAGAGYIQDRSSGTGKDALSVIDEGRLQGIAGQLGVPYVHRSAGDPVAPMMQAADPGDFERVPADGGVAGRTELYWLLAAVVFLLALREAFLVLRQWRQLRPGAGVRT</sequence>
<dbReference type="PROSITE" id="PS50234">
    <property type="entry name" value="VWFA"/>
    <property type="match status" value="1"/>
</dbReference>
<reference evidence="3 4" key="1">
    <citation type="submission" date="2022-06" db="EMBL/GenBank/DDBJ databases">
        <title>Pseudarthrobacter sp. strain RMG13 Genome sequencing and assembly.</title>
        <authorList>
            <person name="Kim I."/>
        </authorList>
    </citation>
    <scope>NUCLEOTIDE SEQUENCE [LARGE SCALE GENOMIC DNA]</scope>
    <source>
        <strain evidence="3 4">RMG13</strain>
    </source>
</reference>
<evidence type="ECO:0000313" key="3">
    <source>
        <dbReference type="EMBL" id="MCP9000811.1"/>
    </source>
</evidence>
<dbReference type="Proteomes" id="UP001524318">
    <property type="component" value="Unassembled WGS sequence"/>
</dbReference>
<comment type="caution">
    <text evidence="3">The sequence shown here is derived from an EMBL/GenBank/DDBJ whole genome shotgun (WGS) entry which is preliminary data.</text>
</comment>
<dbReference type="RefSeq" id="WP_254751124.1">
    <property type="nucleotide sequence ID" value="NZ_JANCLV010000009.1"/>
</dbReference>
<organism evidence="3 4">
    <name type="scientific">Pseudarthrobacter humi</name>
    <dbReference type="NCBI Taxonomy" id="2952523"/>
    <lineage>
        <taxon>Bacteria</taxon>
        <taxon>Bacillati</taxon>
        <taxon>Actinomycetota</taxon>
        <taxon>Actinomycetes</taxon>
        <taxon>Micrococcales</taxon>
        <taxon>Micrococcaceae</taxon>
        <taxon>Pseudarthrobacter</taxon>
    </lineage>
</organism>
<feature type="transmembrane region" description="Helical" evidence="1">
    <location>
        <begin position="44"/>
        <end position="63"/>
    </location>
</feature>
<evidence type="ECO:0000259" key="2">
    <source>
        <dbReference type="PROSITE" id="PS50234"/>
    </source>
</evidence>
<accession>A0ABT1LSP4</accession>
<dbReference type="Pfam" id="PF13519">
    <property type="entry name" value="VWA_2"/>
    <property type="match status" value="1"/>
</dbReference>
<evidence type="ECO:0000256" key="1">
    <source>
        <dbReference type="SAM" id="Phobius"/>
    </source>
</evidence>